<dbReference type="PROSITE" id="PS00189">
    <property type="entry name" value="LIPOYL"/>
    <property type="match status" value="1"/>
</dbReference>
<feature type="compositionally biased region" description="Basic and acidic residues" evidence="10">
    <location>
        <begin position="31"/>
        <end position="41"/>
    </location>
</feature>
<dbReference type="EC" id="2.3.1.61" evidence="4"/>
<dbReference type="Gene3D" id="2.40.50.100">
    <property type="match status" value="1"/>
</dbReference>
<dbReference type="InterPro" id="IPR026147">
    <property type="entry name" value="Rab3GAP1_conserved"/>
</dbReference>
<comment type="similarity">
    <text evidence="3">Belongs to the 2-oxoacid dehydrogenase family.</text>
</comment>
<dbReference type="InterPro" id="IPR003016">
    <property type="entry name" value="2-oxoA_DH_lipoyl-BS"/>
</dbReference>
<dbReference type="Pfam" id="PF00364">
    <property type="entry name" value="Biotin_lipoyl"/>
    <property type="match status" value="1"/>
</dbReference>
<evidence type="ECO:0000313" key="12">
    <source>
        <dbReference type="EMBL" id="KAG5403819.1"/>
    </source>
</evidence>
<evidence type="ECO:0000256" key="8">
    <source>
        <dbReference type="ARBA" id="ARBA00022946"/>
    </source>
</evidence>
<keyword evidence="13" id="KW-1185">Reference proteome</keyword>
<evidence type="ECO:0000256" key="9">
    <source>
        <dbReference type="ARBA" id="ARBA00023315"/>
    </source>
</evidence>
<comment type="cofactor">
    <cofactor evidence="1">
        <name>(R)-lipoate</name>
        <dbReference type="ChEBI" id="CHEBI:83088"/>
    </cofactor>
</comment>
<protein>
    <recommendedName>
        <fullName evidence="4">dihydrolipoyllysine-residue succinyltransferase</fullName>
        <ecNumber evidence="4">2.3.1.61</ecNumber>
    </recommendedName>
</protein>
<evidence type="ECO:0000256" key="6">
    <source>
        <dbReference type="ARBA" id="ARBA00022679"/>
    </source>
</evidence>
<evidence type="ECO:0000256" key="1">
    <source>
        <dbReference type="ARBA" id="ARBA00001938"/>
    </source>
</evidence>
<dbReference type="InterPro" id="IPR001078">
    <property type="entry name" value="2-oxoacid_DH_actylTfrase"/>
</dbReference>
<dbReference type="InterPro" id="IPR050537">
    <property type="entry name" value="2-oxoacid_dehydrogenase"/>
</dbReference>
<dbReference type="NCBIfam" id="TIGR01347">
    <property type="entry name" value="sucB"/>
    <property type="match status" value="1"/>
</dbReference>
<name>A0ABQ7MYQ1_BRACM</name>
<dbReference type="InterPro" id="IPR011053">
    <property type="entry name" value="Single_hybrid_motif"/>
</dbReference>
<dbReference type="InterPro" id="IPR006255">
    <property type="entry name" value="SucB"/>
</dbReference>
<reference evidence="12 13" key="1">
    <citation type="submission" date="2021-03" db="EMBL/GenBank/DDBJ databases">
        <authorList>
            <person name="King G.J."/>
            <person name="Bancroft I."/>
            <person name="Baten A."/>
            <person name="Bloomfield J."/>
            <person name="Borpatragohain P."/>
            <person name="He Z."/>
            <person name="Irish N."/>
            <person name="Irwin J."/>
            <person name="Liu K."/>
            <person name="Mauleon R.P."/>
            <person name="Moore J."/>
            <person name="Morris R."/>
            <person name="Ostergaard L."/>
            <person name="Wang B."/>
            <person name="Wells R."/>
        </authorList>
    </citation>
    <scope>NUCLEOTIDE SEQUENCE [LARGE SCALE GENOMIC DNA]</scope>
    <source>
        <strain evidence="12">R-o-18</strain>
        <tissue evidence="12">Leaf</tissue>
    </source>
</reference>
<evidence type="ECO:0000256" key="2">
    <source>
        <dbReference type="ARBA" id="ARBA00005145"/>
    </source>
</evidence>
<dbReference type="SUPFAM" id="SSF51230">
    <property type="entry name" value="Single hybrid motif"/>
    <property type="match status" value="1"/>
</dbReference>
<evidence type="ECO:0000256" key="4">
    <source>
        <dbReference type="ARBA" id="ARBA00012945"/>
    </source>
</evidence>
<dbReference type="CDD" id="cd06849">
    <property type="entry name" value="lipoyl_domain"/>
    <property type="match status" value="1"/>
</dbReference>
<dbReference type="InterPro" id="IPR023213">
    <property type="entry name" value="CAT-like_dom_sf"/>
</dbReference>
<dbReference type="Proteomes" id="UP000823674">
    <property type="component" value="Chromosome A03"/>
</dbReference>
<comment type="pathway">
    <text evidence="2">Amino-acid degradation; L-lysine degradation via saccharopine pathway; glutaryl-CoA from L-lysine: step 6/6.</text>
</comment>
<evidence type="ECO:0000256" key="10">
    <source>
        <dbReference type="SAM" id="MobiDB-lite"/>
    </source>
</evidence>
<feature type="compositionally biased region" description="Basic and acidic residues" evidence="10">
    <location>
        <begin position="899"/>
        <end position="913"/>
    </location>
</feature>
<dbReference type="PANTHER" id="PTHR43416:SF40">
    <property type="entry name" value="DIHYDROLIPOYLLYSINE-RESIDUE SUCCINYLTRANSFERASE COMPONENT OF 2-OXOGLUTARATE DEHYDROGENASE COMPLEX 1, MITOCHONDRIAL"/>
    <property type="match status" value="1"/>
</dbReference>
<dbReference type="EMBL" id="JADBGQ010000003">
    <property type="protein sequence ID" value="KAG5403819.1"/>
    <property type="molecule type" value="Genomic_DNA"/>
</dbReference>
<sequence>MDAMPASFVSKARTAFNSAAAKAERVLTDLKSHREEEEQPTRNHNYSEGVNEVKHQGWRTAHIRKKQEWQTKLNNLRIGRRKEVDDQDKFEDLTMAIPFYDANLYILKAKQEQEAKESDVGYLVETLNAVDVNSIPRASIVKQLAVAIKAGKGAKTMKDFIAPSGNSSPVKEKGGLTLSAVKSLVLGEQEDKLGFDSGDEKKLVSLINSLFNVDGNFLIRMIVSDLGSPSNRVSFTKDLHAAPPDSFVVKLAEVIGSFTTPRRMALFWFKVVNELRRFWDEERHIPCIPLDENPDLKSCLVHQWLQVINCCLDRRVRCIAASEALDAAISQASSGNEDSDNSEGMGSPVSLLYAKNSTGELVLRLGAHHQVENLTILETGEAVYAPVTQDGPLLTEDLIKETEELVLRTGSMGAGCSQLLSDMQAFKAANPGCTLEDFVRWHSPPDWTENDTSSGDDSSPPRGQLSIRMQKAGNLWRQLWETAKPLPAIKQTPLFDEDLAVEGILNSLEDIPAAELFEQLFVSLVALGFVMVEPVISTNDDLSKLFFECKDYVVAICEGGAVTDKLDDLCQVYETVEAMLLRPEKVLRSMKQTEKSLSGVNGTKQRFKRLSFIFRGKEGNQKRVPSETEQKCMEPAPAKVPIGIKICLGKLLNVWLVLGSRKVIRFSPLISLLRLINSATLNFLIRRLSLSLGSLRFGTMMLRAVIRRASSRVSSASSLGLGKSLQSSRVAASAQSFHSVSSTTDTIVPRGSHARSFHHRPCPGCPDCSRTVSSSFRGTTLQRWVRPFSSDSGDVVEAVVPHMGESITDGTLASFLKKPGDRVEADEAIAQIETDKVTIDIASPASGVIQEFLVKEGDTVEPGNKVAIISTSADAVSHVAPSEKTAEKLAAKPSPPPAEEPKVESTKVAEKPKAPSPPPPTKQSAKEPQLPPKDRERRVPMTRLRKRVATRLKDSQNTFALLTTFNEVDMTNLMKLRSQYKDAFFEKHGVKLGLMSGFIKAAVSALQHQPVVNAVIDGDDIIYRDYVDISIAVGTSKGLVVPVIRGADKMNFADIEKTINSLAKKANEGTISIDEMAGGSFTVSNGGVYGSLISTPIINPPQSAILGMHSIVQRPMVVGGIVVPRPMMYVALTYDHRLIDGREAVYFLRRIKDVVEDPQRLLLDI</sequence>
<dbReference type="InterPro" id="IPR000089">
    <property type="entry name" value="Biotin_lipoyl"/>
</dbReference>
<dbReference type="PANTHER" id="PTHR43416">
    <property type="entry name" value="DIHYDROLIPOYLLYSINE-RESIDUE SUCCINYLTRANSFERASE COMPONENT OF 2-OXOGLUTARATE DEHYDROGENASE COMPLEX, MITOCHONDRIAL-RELATED"/>
    <property type="match status" value="1"/>
</dbReference>
<organism evidence="12 13">
    <name type="scientific">Brassica rapa subsp. trilocularis</name>
    <dbReference type="NCBI Taxonomy" id="1813537"/>
    <lineage>
        <taxon>Eukaryota</taxon>
        <taxon>Viridiplantae</taxon>
        <taxon>Streptophyta</taxon>
        <taxon>Embryophyta</taxon>
        <taxon>Tracheophyta</taxon>
        <taxon>Spermatophyta</taxon>
        <taxon>Magnoliopsida</taxon>
        <taxon>eudicotyledons</taxon>
        <taxon>Gunneridae</taxon>
        <taxon>Pentapetalae</taxon>
        <taxon>rosids</taxon>
        <taxon>malvids</taxon>
        <taxon>Brassicales</taxon>
        <taxon>Brassicaceae</taxon>
        <taxon>Brassiceae</taxon>
        <taxon>Brassica</taxon>
    </lineage>
</organism>
<gene>
    <name evidence="12" type="primary">A03p014790.1_BraROA</name>
    <name evidence="12" type="ORF">IGI04_009938</name>
</gene>
<feature type="region of interest" description="Disordered" evidence="10">
    <location>
        <begin position="873"/>
        <end position="943"/>
    </location>
</feature>
<proteinExistence type="inferred from homology"/>
<dbReference type="Pfam" id="PF00198">
    <property type="entry name" value="2-oxoacid_dh"/>
    <property type="match status" value="1"/>
</dbReference>
<feature type="region of interest" description="Disordered" evidence="10">
    <location>
        <begin position="444"/>
        <end position="464"/>
    </location>
</feature>
<keyword evidence="8" id="KW-0809">Transit peptide</keyword>
<feature type="region of interest" description="Disordered" evidence="10">
    <location>
        <begin position="31"/>
        <end position="50"/>
    </location>
</feature>
<keyword evidence="9" id="KW-0012">Acyltransferase</keyword>
<accession>A0ABQ7MYQ1</accession>
<keyword evidence="5" id="KW-0816">Tricarboxylic acid cycle</keyword>
<comment type="caution">
    <text evidence="12">The sequence shown here is derived from an EMBL/GenBank/DDBJ whole genome shotgun (WGS) entry which is preliminary data.</text>
</comment>
<dbReference type="Gene3D" id="3.30.559.10">
    <property type="entry name" value="Chloramphenicol acetyltransferase-like domain"/>
    <property type="match status" value="1"/>
</dbReference>
<dbReference type="SUPFAM" id="SSF52777">
    <property type="entry name" value="CoA-dependent acyltransferases"/>
    <property type="match status" value="1"/>
</dbReference>
<dbReference type="PROSITE" id="PS50968">
    <property type="entry name" value="BIOTINYL_LIPOYL"/>
    <property type="match status" value="1"/>
</dbReference>
<keyword evidence="7" id="KW-0450">Lipoyl</keyword>
<dbReference type="Pfam" id="PF13890">
    <property type="entry name" value="Rab3-GTPase_cat"/>
    <property type="match status" value="1"/>
</dbReference>
<keyword evidence="6" id="KW-0808">Transferase</keyword>
<evidence type="ECO:0000256" key="3">
    <source>
        <dbReference type="ARBA" id="ARBA00007317"/>
    </source>
</evidence>
<evidence type="ECO:0000256" key="5">
    <source>
        <dbReference type="ARBA" id="ARBA00022532"/>
    </source>
</evidence>
<evidence type="ECO:0000259" key="11">
    <source>
        <dbReference type="PROSITE" id="PS50968"/>
    </source>
</evidence>
<feature type="domain" description="Lipoyl-binding" evidence="11">
    <location>
        <begin position="795"/>
        <end position="870"/>
    </location>
</feature>
<evidence type="ECO:0000256" key="7">
    <source>
        <dbReference type="ARBA" id="ARBA00022823"/>
    </source>
</evidence>
<evidence type="ECO:0000313" key="13">
    <source>
        <dbReference type="Proteomes" id="UP000823674"/>
    </source>
</evidence>